<feature type="compositionally biased region" description="Basic and acidic residues" evidence="2">
    <location>
        <begin position="14"/>
        <end position="23"/>
    </location>
</feature>
<proteinExistence type="predicted"/>
<feature type="region of interest" description="Disordered" evidence="2">
    <location>
        <begin position="1"/>
        <end position="39"/>
    </location>
</feature>
<feature type="compositionally biased region" description="Basic and acidic residues" evidence="2">
    <location>
        <begin position="254"/>
        <end position="269"/>
    </location>
</feature>
<dbReference type="EMBL" id="ML119663">
    <property type="protein sequence ID" value="RPA83682.1"/>
    <property type="molecule type" value="Genomic_DNA"/>
</dbReference>
<evidence type="ECO:0000259" key="3">
    <source>
        <dbReference type="PROSITE" id="PS50072"/>
    </source>
</evidence>
<comment type="catalytic activity">
    <reaction evidence="1">
        <text>[protein]-peptidylproline (omega=180) = [protein]-peptidylproline (omega=0)</text>
        <dbReference type="Rhea" id="RHEA:16237"/>
        <dbReference type="Rhea" id="RHEA-COMP:10747"/>
        <dbReference type="Rhea" id="RHEA-COMP:10748"/>
        <dbReference type="ChEBI" id="CHEBI:83833"/>
        <dbReference type="ChEBI" id="CHEBI:83834"/>
        <dbReference type="EC" id="5.2.1.8"/>
    </reaction>
</comment>
<evidence type="ECO:0000313" key="4">
    <source>
        <dbReference type="EMBL" id="RPA83682.1"/>
    </source>
</evidence>
<dbReference type="Pfam" id="PF00160">
    <property type="entry name" value="Pro_isomerase"/>
    <property type="match status" value="1"/>
</dbReference>
<protein>
    <recommendedName>
        <fullName evidence="3">PPIase cyclophilin-type domain-containing protein</fullName>
    </recommendedName>
</protein>
<accession>A0A3N4IC60</accession>
<reference evidence="4 5" key="1">
    <citation type="journal article" date="2018" name="Nat. Ecol. Evol.">
        <title>Pezizomycetes genomes reveal the molecular basis of ectomycorrhizal truffle lifestyle.</title>
        <authorList>
            <person name="Murat C."/>
            <person name="Payen T."/>
            <person name="Noel B."/>
            <person name="Kuo A."/>
            <person name="Morin E."/>
            <person name="Chen J."/>
            <person name="Kohler A."/>
            <person name="Krizsan K."/>
            <person name="Balestrini R."/>
            <person name="Da Silva C."/>
            <person name="Montanini B."/>
            <person name="Hainaut M."/>
            <person name="Levati E."/>
            <person name="Barry K.W."/>
            <person name="Belfiori B."/>
            <person name="Cichocki N."/>
            <person name="Clum A."/>
            <person name="Dockter R.B."/>
            <person name="Fauchery L."/>
            <person name="Guy J."/>
            <person name="Iotti M."/>
            <person name="Le Tacon F."/>
            <person name="Lindquist E.A."/>
            <person name="Lipzen A."/>
            <person name="Malagnac F."/>
            <person name="Mello A."/>
            <person name="Molinier V."/>
            <person name="Miyauchi S."/>
            <person name="Poulain J."/>
            <person name="Riccioni C."/>
            <person name="Rubini A."/>
            <person name="Sitrit Y."/>
            <person name="Splivallo R."/>
            <person name="Traeger S."/>
            <person name="Wang M."/>
            <person name="Zifcakova L."/>
            <person name="Wipf D."/>
            <person name="Zambonelli A."/>
            <person name="Paolocci F."/>
            <person name="Nowrousian M."/>
            <person name="Ottonello S."/>
            <person name="Baldrian P."/>
            <person name="Spatafora J.W."/>
            <person name="Henrissat B."/>
            <person name="Nagy L.G."/>
            <person name="Aury J.M."/>
            <person name="Wincker P."/>
            <person name="Grigoriev I.V."/>
            <person name="Bonfante P."/>
            <person name="Martin F.M."/>
        </authorList>
    </citation>
    <scope>NUCLEOTIDE SEQUENCE [LARGE SCALE GENOMIC DNA]</scope>
    <source>
        <strain evidence="4 5">RN42</strain>
    </source>
</reference>
<dbReference type="Gene3D" id="2.40.100.10">
    <property type="entry name" value="Cyclophilin-like"/>
    <property type="match status" value="1"/>
</dbReference>
<dbReference type="SUPFAM" id="SSF50891">
    <property type="entry name" value="Cyclophilin-like"/>
    <property type="match status" value="1"/>
</dbReference>
<feature type="domain" description="PPIase cyclophilin-type" evidence="3">
    <location>
        <begin position="70"/>
        <end position="223"/>
    </location>
</feature>
<dbReference type="InterPro" id="IPR029000">
    <property type="entry name" value="Cyclophilin-like_dom_sf"/>
</dbReference>
<sequence>MLSTALAAGKKRSHDGTDSEHGRSNLGPNKRPPPQIEIAPSLPIDFSSTIADTMNALKAGSAAMCFLHMEYNTADGKSEEAIIAIEMFTDKAPKACANFMALSSGATHKDYSSPLGYSSHGVASEEPGRFHVLNQKFVHGGNLVGSKSTHPQSGNFTIYGRTFNEPEAVGWKTLDGPGYVCMTPAAGDYQNYDSTFLITLAPYKAWSRRGICVGRLFAGLDFLIRASTTLELDSRGHPINGSELIIKNSSAFDPKTDKLPYARVGREDGLSGPRQPLNDQEPANSTNTASSA</sequence>
<evidence type="ECO:0000256" key="2">
    <source>
        <dbReference type="SAM" id="MobiDB-lite"/>
    </source>
</evidence>
<dbReference type="GO" id="GO:0003755">
    <property type="term" value="F:peptidyl-prolyl cis-trans isomerase activity"/>
    <property type="evidence" value="ECO:0007669"/>
    <property type="project" value="UniProtKB-EC"/>
</dbReference>
<dbReference type="STRING" id="1160509.A0A3N4IC60"/>
<dbReference type="OrthoDB" id="442970at2759"/>
<organism evidence="4 5">
    <name type="scientific">Ascobolus immersus RN42</name>
    <dbReference type="NCBI Taxonomy" id="1160509"/>
    <lineage>
        <taxon>Eukaryota</taxon>
        <taxon>Fungi</taxon>
        <taxon>Dikarya</taxon>
        <taxon>Ascomycota</taxon>
        <taxon>Pezizomycotina</taxon>
        <taxon>Pezizomycetes</taxon>
        <taxon>Pezizales</taxon>
        <taxon>Ascobolaceae</taxon>
        <taxon>Ascobolus</taxon>
    </lineage>
</organism>
<keyword evidence="5" id="KW-1185">Reference proteome</keyword>
<dbReference type="Proteomes" id="UP000275078">
    <property type="component" value="Unassembled WGS sequence"/>
</dbReference>
<gene>
    <name evidence="4" type="ORF">BJ508DRAFT_324393</name>
</gene>
<dbReference type="PROSITE" id="PS50072">
    <property type="entry name" value="CSA_PPIASE_2"/>
    <property type="match status" value="1"/>
</dbReference>
<dbReference type="InterPro" id="IPR002130">
    <property type="entry name" value="Cyclophilin-type_PPIase_dom"/>
</dbReference>
<evidence type="ECO:0000313" key="5">
    <source>
        <dbReference type="Proteomes" id="UP000275078"/>
    </source>
</evidence>
<name>A0A3N4IC60_ASCIM</name>
<dbReference type="AlphaFoldDB" id="A0A3N4IC60"/>
<feature type="region of interest" description="Disordered" evidence="2">
    <location>
        <begin position="253"/>
        <end position="292"/>
    </location>
</feature>
<feature type="compositionally biased region" description="Polar residues" evidence="2">
    <location>
        <begin position="277"/>
        <end position="292"/>
    </location>
</feature>
<evidence type="ECO:0000256" key="1">
    <source>
        <dbReference type="ARBA" id="ARBA00000971"/>
    </source>
</evidence>